<dbReference type="STRING" id="2070753.A0A3A2ZBC5"/>
<dbReference type="InterPro" id="IPR021858">
    <property type="entry name" value="Fun_TF"/>
</dbReference>
<dbReference type="AlphaFoldDB" id="A0A3A2ZBC5"/>
<protein>
    <submittedName>
        <fullName evidence="4">Uncharacterized protein</fullName>
    </submittedName>
</protein>
<dbReference type="Proteomes" id="UP000266188">
    <property type="component" value="Unassembled WGS sequence"/>
</dbReference>
<dbReference type="GO" id="GO:0045944">
    <property type="term" value="P:positive regulation of transcription by RNA polymerase II"/>
    <property type="evidence" value="ECO:0007669"/>
    <property type="project" value="TreeGrafter"/>
</dbReference>
<dbReference type="OrthoDB" id="6730379at2759"/>
<comment type="subcellular location">
    <subcellularLocation>
        <location evidence="1">Nucleus</location>
    </subcellularLocation>
</comment>
<feature type="compositionally biased region" description="Basic and acidic residues" evidence="3">
    <location>
        <begin position="7"/>
        <end position="18"/>
    </location>
</feature>
<dbReference type="PANTHER" id="PTHR37534">
    <property type="entry name" value="TRANSCRIPTIONAL ACTIVATOR PROTEIN UGA3"/>
    <property type="match status" value="1"/>
</dbReference>
<keyword evidence="2" id="KW-0539">Nucleus</keyword>
<dbReference type="EMBL" id="MVGC01000309">
    <property type="protein sequence ID" value="RJE20412.1"/>
    <property type="molecule type" value="Genomic_DNA"/>
</dbReference>
<comment type="caution">
    <text evidence="4">The sequence shown here is derived from an EMBL/GenBank/DDBJ whole genome shotgun (WGS) entry which is preliminary data.</text>
</comment>
<evidence type="ECO:0000256" key="2">
    <source>
        <dbReference type="ARBA" id="ARBA00023242"/>
    </source>
</evidence>
<dbReference type="GO" id="GO:0000976">
    <property type="term" value="F:transcription cis-regulatory region binding"/>
    <property type="evidence" value="ECO:0007669"/>
    <property type="project" value="TreeGrafter"/>
</dbReference>
<proteinExistence type="predicted"/>
<reference evidence="5" key="1">
    <citation type="submission" date="2017-02" db="EMBL/GenBank/DDBJ databases">
        <authorList>
            <person name="Tafer H."/>
            <person name="Lopandic K."/>
        </authorList>
    </citation>
    <scope>NUCLEOTIDE SEQUENCE [LARGE SCALE GENOMIC DNA]</scope>
    <source>
        <strain evidence="5">CBS 366.77</strain>
    </source>
</reference>
<feature type="non-terminal residue" evidence="4">
    <location>
        <position position="1"/>
    </location>
</feature>
<name>A0A3A2ZBC5_9EURO</name>
<dbReference type="PANTHER" id="PTHR37534:SF49">
    <property type="entry name" value="LYSINE BIOSYNTHESIS REGULATORY PROTEIN LYS14"/>
    <property type="match status" value="1"/>
</dbReference>
<organism evidence="4 5">
    <name type="scientific">Aspergillus sclerotialis</name>
    <dbReference type="NCBI Taxonomy" id="2070753"/>
    <lineage>
        <taxon>Eukaryota</taxon>
        <taxon>Fungi</taxon>
        <taxon>Dikarya</taxon>
        <taxon>Ascomycota</taxon>
        <taxon>Pezizomycotina</taxon>
        <taxon>Eurotiomycetes</taxon>
        <taxon>Eurotiomycetidae</taxon>
        <taxon>Eurotiales</taxon>
        <taxon>Aspergillaceae</taxon>
        <taxon>Aspergillus</taxon>
        <taxon>Aspergillus subgen. Polypaecilum</taxon>
    </lineage>
</organism>
<keyword evidence="5" id="KW-1185">Reference proteome</keyword>
<evidence type="ECO:0000313" key="5">
    <source>
        <dbReference type="Proteomes" id="UP000266188"/>
    </source>
</evidence>
<sequence>DFAGGNHHPDEGDNRDLAEDTSSLSLWPPMGHPISFYPEVEGHLFNYFVQAIGPNCSLSPSFNPYISLITPLSLNHTVLWNALLAVAANQLRLLGDNRYNKEACTFKHNALQGVQHAIATQNYDYGILATVLMLCFHDISDGCDPAWITHLSGGLKLMDHISPRRSDCHSLREFIRMYFIAHSIMNRTASGRRFDQSKALCWSEAEDLDEIDMVMGCSRRLMTLIDRISVLAFEQQQIHQFRQPTSLEAENCINATREIELSLHSLRQLLPQHMGGHIDLIKIAETKRLAALLYLHERRAAIAIPGILLGAPGREKSALVSSIINLVSSLPNSATLLWPLFILGKSGLDNEEHRRFVLDRLDDMQKSRNLGSIRRAKMAVKRAFQAQDLNLPAGQEWSRDGFAFLSLA</sequence>
<evidence type="ECO:0000256" key="1">
    <source>
        <dbReference type="ARBA" id="ARBA00004123"/>
    </source>
</evidence>
<gene>
    <name evidence="4" type="ORF">PHISCL_07244</name>
</gene>
<dbReference type="GO" id="GO:0003700">
    <property type="term" value="F:DNA-binding transcription factor activity"/>
    <property type="evidence" value="ECO:0007669"/>
    <property type="project" value="TreeGrafter"/>
</dbReference>
<accession>A0A3A2ZBC5</accession>
<dbReference type="Pfam" id="PF11951">
    <property type="entry name" value="Fungal_trans_2"/>
    <property type="match status" value="1"/>
</dbReference>
<evidence type="ECO:0000256" key="3">
    <source>
        <dbReference type="SAM" id="MobiDB-lite"/>
    </source>
</evidence>
<dbReference type="GO" id="GO:0005634">
    <property type="term" value="C:nucleus"/>
    <property type="evidence" value="ECO:0007669"/>
    <property type="project" value="UniProtKB-SubCell"/>
</dbReference>
<evidence type="ECO:0000313" key="4">
    <source>
        <dbReference type="EMBL" id="RJE20412.1"/>
    </source>
</evidence>
<feature type="region of interest" description="Disordered" evidence="3">
    <location>
        <begin position="1"/>
        <end position="22"/>
    </location>
</feature>